<keyword evidence="3" id="KW-1133">Transmembrane helix</keyword>
<dbReference type="GeneID" id="23865993"/>
<dbReference type="KEGG" id="tbg:TbgDal_X8740"/>
<dbReference type="RefSeq" id="XP_011778048.1">
    <property type="nucleotide sequence ID" value="XM_011779746.1"/>
</dbReference>
<dbReference type="Pfam" id="PF00328">
    <property type="entry name" value="His_Phos_2"/>
    <property type="match status" value="1"/>
</dbReference>
<keyword evidence="3" id="KW-0812">Transmembrane</keyword>
<dbReference type="OrthoDB" id="258392at2759"/>
<dbReference type="FunFam" id="3.40.50.1240:FF:000093">
    <property type="entry name" value="Membrane-bound acid phosphatase 2"/>
    <property type="match status" value="1"/>
</dbReference>
<dbReference type="GO" id="GO:0016791">
    <property type="term" value="F:phosphatase activity"/>
    <property type="evidence" value="ECO:0007669"/>
    <property type="project" value="TreeGrafter"/>
</dbReference>
<evidence type="ECO:0000256" key="2">
    <source>
        <dbReference type="ARBA" id="ARBA00022801"/>
    </source>
</evidence>
<dbReference type="EMBL" id="FN554973">
    <property type="protein sequence ID" value="CBH15784.1"/>
    <property type="molecule type" value="Genomic_DNA"/>
</dbReference>
<sequence>MSVFYPPLIPSEHYFQETIKDKTGAEAMPYACLHGGSLCLLISLLSCLGAQAVQTLHLVQLVHRHGARSPKVKHNQSQICGEVPCGYLNAAGKMMLINAGEFLRNHYNSNASEPFFPEESYNSCVTYSRSTDVPRTLQSAGCLLRGMFPNASEFFPAIHTADVSTDWLLRYDVIPQAYAFSHLDEHWWRNVCNPKLDTLIDTNTLLSVSREVFSEGFCADPQNRCHCAATLFDIGVAMQSDGRIDKHPLLRENLGRLRDIKFFEDSHRFVYNASDRTHAKMGSLGQHLAQEILKNAENHMNGLTSYKLYHYSAHDTTIAPLAATLGDSTTTGITPPYGQLYAFELLYDHEVKGYIIRIRRGAPGQKPEEGYAFSWGEFQMKCMNENHTVYTVEDNKCPYHDFRRFVKSTKPHDPAGLCYLNRRYRELFHCPGNVGKPPNKQCKVFRRVCPAWSCEEGYTLNSVTLECVCSSRKCMESRDLSISTDTLGRNLFTIFIFVLLALLIPIFSVFVCIGKKLRARTRRTRAKG</sequence>
<protein>
    <submittedName>
        <fullName evidence="4">Membrane-bound acid phosphatase 2, putative</fullName>
    </submittedName>
</protein>
<name>D0A3E0_TRYB9</name>
<dbReference type="SUPFAM" id="SSF53254">
    <property type="entry name" value="Phosphoglycerate mutase-like"/>
    <property type="match status" value="1"/>
</dbReference>
<dbReference type="PANTHER" id="PTHR11567">
    <property type="entry name" value="ACID PHOSPHATASE-RELATED"/>
    <property type="match status" value="1"/>
</dbReference>
<evidence type="ECO:0000256" key="3">
    <source>
        <dbReference type="SAM" id="Phobius"/>
    </source>
</evidence>
<evidence type="ECO:0000256" key="1">
    <source>
        <dbReference type="ARBA" id="ARBA00005375"/>
    </source>
</evidence>
<dbReference type="PROSITE" id="PS00616">
    <property type="entry name" value="HIS_ACID_PHOSPHAT_1"/>
    <property type="match status" value="1"/>
</dbReference>
<dbReference type="Gene3D" id="3.40.50.1240">
    <property type="entry name" value="Phosphoglycerate mutase-like"/>
    <property type="match status" value="1"/>
</dbReference>
<dbReference type="Proteomes" id="UP000002316">
    <property type="component" value="Chromosome 10"/>
</dbReference>
<dbReference type="PANTHER" id="PTHR11567:SF110">
    <property type="entry name" value="2-PHOSPHOXYLOSE PHOSPHATASE 1"/>
    <property type="match status" value="1"/>
</dbReference>
<keyword evidence="3" id="KW-0472">Membrane</keyword>
<dbReference type="InterPro" id="IPR033379">
    <property type="entry name" value="Acid_Pase_AS"/>
</dbReference>
<evidence type="ECO:0000313" key="4">
    <source>
        <dbReference type="EMBL" id="CBH15784.1"/>
    </source>
</evidence>
<reference evidence="5" key="1">
    <citation type="journal article" date="2010" name="PLoS Negl. Trop. Dis.">
        <title>The genome sequence of Trypanosoma brucei gambiense, causative agent of chronic human african trypanosomiasis.</title>
        <authorList>
            <person name="Jackson A.P."/>
            <person name="Sanders M."/>
            <person name="Berry A."/>
            <person name="McQuillan J."/>
            <person name="Aslett M.A."/>
            <person name="Quail M.A."/>
            <person name="Chukualim B."/>
            <person name="Capewell P."/>
            <person name="MacLeod A."/>
            <person name="Melville S.E."/>
            <person name="Gibson W."/>
            <person name="Barry J.D."/>
            <person name="Berriman M."/>
            <person name="Hertz-Fowler C."/>
        </authorList>
    </citation>
    <scope>NUCLEOTIDE SEQUENCE [LARGE SCALE GENOMIC DNA]</scope>
    <source>
        <strain evidence="5">MHOM/CI/86/DAL972</strain>
    </source>
</reference>
<dbReference type="AlphaFoldDB" id="D0A3E0"/>
<evidence type="ECO:0000313" key="5">
    <source>
        <dbReference type="Proteomes" id="UP000002316"/>
    </source>
</evidence>
<dbReference type="InterPro" id="IPR029033">
    <property type="entry name" value="His_PPase_superfam"/>
</dbReference>
<gene>
    <name evidence="4" type="ORF">TbgDal_X8740</name>
</gene>
<comment type="similarity">
    <text evidence="1">Belongs to the histidine acid phosphatase family.</text>
</comment>
<accession>D0A3E0</accession>
<dbReference type="VEuPathDB" id="TriTrypDB:Tbg972.10.8740"/>
<organism evidence="4 5">
    <name type="scientific">Trypanosoma brucei gambiense (strain MHOM/CI/86/DAL972)</name>
    <dbReference type="NCBI Taxonomy" id="679716"/>
    <lineage>
        <taxon>Eukaryota</taxon>
        <taxon>Discoba</taxon>
        <taxon>Euglenozoa</taxon>
        <taxon>Kinetoplastea</taxon>
        <taxon>Metakinetoplastina</taxon>
        <taxon>Trypanosomatida</taxon>
        <taxon>Trypanosomatidae</taxon>
        <taxon>Trypanosoma</taxon>
    </lineage>
</organism>
<keyword evidence="2" id="KW-0378">Hydrolase</keyword>
<feature type="transmembrane region" description="Helical" evidence="3">
    <location>
        <begin position="491"/>
        <end position="513"/>
    </location>
</feature>
<dbReference type="InterPro" id="IPR000560">
    <property type="entry name" value="His_Pase_clade-2"/>
</dbReference>
<proteinExistence type="inferred from homology"/>
<dbReference type="CDD" id="cd07061">
    <property type="entry name" value="HP_HAP_like"/>
    <property type="match status" value="1"/>
</dbReference>
<dbReference type="InterPro" id="IPR050645">
    <property type="entry name" value="Histidine_acid_phosphatase"/>
</dbReference>